<evidence type="ECO:0000313" key="6">
    <source>
        <dbReference type="EMBL" id="CAD78971.1"/>
    </source>
</evidence>
<evidence type="ECO:0000313" key="4">
    <source>
        <dbReference type="EMBL" id="CAD73717.1"/>
    </source>
</evidence>
<evidence type="ECO:0000256" key="1">
    <source>
        <dbReference type="SAM" id="MobiDB-lite"/>
    </source>
</evidence>
<evidence type="ECO:0000313" key="7">
    <source>
        <dbReference type="Proteomes" id="UP000001025"/>
    </source>
</evidence>
<reference evidence="3 7" key="1">
    <citation type="journal article" date="2003" name="Proc. Natl. Acad. Sci. U.S.A.">
        <title>Complete genome sequence of the marine planctomycete Pirellula sp. strain 1.</title>
        <authorList>
            <person name="Gloeckner F.O."/>
            <person name="Kube M."/>
            <person name="Bauer M."/>
            <person name="Teeling H."/>
            <person name="Lombardot T."/>
            <person name="Ludwig W."/>
            <person name="Gade D."/>
            <person name="Beck A."/>
            <person name="Borzym K."/>
            <person name="Heitmann K."/>
            <person name="Rabus R."/>
            <person name="Schlesner H."/>
            <person name="Amann R."/>
            <person name="Reinhardt R."/>
        </authorList>
    </citation>
    <scope>NUCLEOTIDE SEQUENCE [LARGE SCALE GENOMIC DNA]</scope>
    <source>
        <strain evidence="3">1</strain>
        <strain evidence="7">DSM 10527 / NCIMB 13988 / SH1</strain>
    </source>
</reference>
<dbReference type="GO" id="GO:0004803">
    <property type="term" value="F:transposase activity"/>
    <property type="evidence" value="ECO:0007669"/>
    <property type="project" value="InterPro"/>
</dbReference>
<protein>
    <submittedName>
        <fullName evidence="5 6">Similar to transposase</fullName>
    </submittedName>
</protein>
<dbReference type="EnsemblBacteria" id="CAD73709">
    <property type="protein sequence ID" value="CAD73709"/>
    <property type="gene ID" value="RB4306"/>
</dbReference>
<dbReference type="KEGG" id="rba:RB4306"/>
<dbReference type="EMBL" id="BX294151">
    <property type="protein sequence ID" value="CAD78971.1"/>
    <property type="molecule type" value="Genomic_DNA"/>
</dbReference>
<dbReference type="InterPro" id="IPR012337">
    <property type="entry name" value="RNaseH-like_sf"/>
</dbReference>
<dbReference type="PANTHER" id="PTHR37529">
    <property type="entry name" value="TRANSPOSASE INSG FOR INSERTION SEQUENCE ELEMENT IS4-RELATED"/>
    <property type="match status" value="1"/>
</dbReference>
<feature type="compositionally biased region" description="Basic residues" evidence="1">
    <location>
        <begin position="260"/>
        <end position="273"/>
    </location>
</feature>
<dbReference type="KEGG" id="rba:RB4322"/>
<dbReference type="SUPFAM" id="SSF53098">
    <property type="entry name" value="Ribonuclease H-like"/>
    <property type="match status" value="1"/>
</dbReference>
<sequence length="457" mass="52493">MNYTGPNHEADLQFDRSFELLQQLVNFEDANKLFEQQAHTVYTACVVLWMLVYQRLKPDASLENAVKHLLDTRPTYLPENKRLEDNTLSVATGGYSRARSRLPLEVVRWFAEEVSSGILSATEPAVDEQRVFLIDGTTLALAPEKELQQAFPPASNQLGEGVWPCVLLTVFHELASGAAMLPQVGPMYGPEAISETQLARQGFEQLPENSIIMSDAGFGIFGIAHGAIDAGHDILLRMKKVNFQSLQKDAELIEQSEHHKTYRHTWKPTKKNRQTQPDLPSDCQLDVYLHEVQATDTLTLYLVSTLAQDAFASASLFERRYDVEIDIRNFKVVMDAENIRAKSVDTFMKELYTSVVAYNLTSQLRIEAAAFEKVPPRRMSFKRTWTTFQTFLLRHMHTEPERWRMAYQTALSIARKDKLPIRSKRSYRREAYRKRPKNMQFEKRTKPPSKMRDSDLK</sequence>
<dbReference type="GO" id="GO:0003677">
    <property type="term" value="F:DNA binding"/>
    <property type="evidence" value="ECO:0007669"/>
    <property type="project" value="InterPro"/>
</dbReference>
<dbReference type="Pfam" id="PF01609">
    <property type="entry name" value="DDE_Tnp_1"/>
    <property type="match status" value="1"/>
</dbReference>
<dbReference type="EMBL" id="BX294140">
    <property type="protein sequence ID" value="CAD73717.1"/>
    <property type="molecule type" value="Genomic_DNA"/>
</dbReference>
<feature type="compositionally biased region" description="Basic and acidic residues" evidence="1">
    <location>
        <begin position="440"/>
        <end position="457"/>
    </location>
</feature>
<dbReference type="EnsemblBacteria" id="CAD74183">
    <property type="protein sequence ID" value="CAD74183"/>
    <property type="gene ID" value="RB5348"/>
</dbReference>
<dbReference type="Proteomes" id="UP000001025">
    <property type="component" value="Chromosome"/>
</dbReference>
<name>Q7TTE4_RHOBA</name>
<dbReference type="eggNOG" id="COG3385">
    <property type="taxonomic scope" value="Bacteria"/>
</dbReference>
<dbReference type="OrthoDB" id="248072at2"/>
<dbReference type="InterPro" id="IPR002559">
    <property type="entry name" value="Transposase_11"/>
</dbReference>
<dbReference type="GO" id="GO:0006313">
    <property type="term" value="P:DNA transposition"/>
    <property type="evidence" value="ECO:0007669"/>
    <property type="project" value="InterPro"/>
</dbReference>
<dbReference type="EMBL" id="BX294140">
    <property type="protein sequence ID" value="CAD73709.1"/>
    <property type="molecule type" value="Genomic_DNA"/>
</dbReference>
<dbReference type="KEGG" id="rba:RB5348"/>
<dbReference type="RefSeq" id="WP_011119835.1">
    <property type="nucleotide sequence ID" value="NC_005027.1"/>
</dbReference>
<dbReference type="EnsemblBacteria" id="CAD73717">
    <property type="protein sequence ID" value="CAD73717"/>
    <property type="gene ID" value="RB4322"/>
</dbReference>
<feature type="compositionally biased region" description="Basic residues" evidence="1">
    <location>
        <begin position="422"/>
        <end position="437"/>
    </location>
</feature>
<feature type="region of interest" description="Disordered" evidence="1">
    <location>
        <begin position="422"/>
        <end position="457"/>
    </location>
</feature>
<evidence type="ECO:0000313" key="3">
    <source>
        <dbReference type="EMBL" id="CAD73709.1"/>
    </source>
</evidence>
<keyword evidence="7" id="KW-1185">Reference proteome</keyword>
<organism evidence="3 7">
    <name type="scientific">Rhodopirellula baltica (strain DSM 10527 / NCIMB 13988 / SH1)</name>
    <dbReference type="NCBI Taxonomy" id="243090"/>
    <lineage>
        <taxon>Bacteria</taxon>
        <taxon>Pseudomonadati</taxon>
        <taxon>Planctomycetota</taxon>
        <taxon>Planctomycetia</taxon>
        <taxon>Pirellulales</taxon>
        <taxon>Pirellulaceae</taxon>
        <taxon>Rhodopirellula</taxon>
    </lineage>
</organism>
<dbReference type="PATRIC" id="fig|243090.15.peg.2003"/>
<dbReference type="EnsemblBacteria" id="CAD78971">
    <property type="protein sequence ID" value="CAD78971"/>
    <property type="gene ID" value="RB10608"/>
</dbReference>
<accession>Q7TTE4</accession>
<dbReference type="KEGG" id="rba:RB10608"/>
<feature type="region of interest" description="Disordered" evidence="1">
    <location>
        <begin position="258"/>
        <end position="278"/>
    </location>
</feature>
<evidence type="ECO:0000259" key="2">
    <source>
        <dbReference type="Pfam" id="PF01609"/>
    </source>
</evidence>
<feature type="domain" description="Transposase IS4-like" evidence="2">
    <location>
        <begin position="129"/>
        <end position="360"/>
    </location>
</feature>
<dbReference type="HOGENOM" id="CLU_612355_0_0_0"/>
<proteinExistence type="predicted"/>
<dbReference type="NCBIfam" id="NF033592">
    <property type="entry name" value="transpos_IS4_1"/>
    <property type="match status" value="1"/>
</dbReference>
<gene>
    <name evidence="6" type="ordered locus">RB10608</name>
    <name evidence="3" type="ordered locus">RB4306</name>
    <name evidence="4" type="ordered locus">RB4322</name>
    <name evidence="5" type="ordered locus">RB5348</name>
</gene>
<dbReference type="InterPro" id="IPR047952">
    <property type="entry name" value="Transpos_IS4"/>
</dbReference>
<dbReference type="EMBL" id="BX294142">
    <property type="protein sequence ID" value="CAD74183.1"/>
    <property type="molecule type" value="Genomic_DNA"/>
</dbReference>
<dbReference type="PANTHER" id="PTHR37529:SF1">
    <property type="entry name" value="TRANSPOSASE INSG FOR INSERTION SEQUENCE ELEMENT IS4-RELATED"/>
    <property type="match status" value="1"/>
</dbReference>
<evidence type="ECO:0000313" key="5">
    <source>
        <dbReference type="EMBL" id="CAD74183.1"/>
    </source>
</evidence>
<dbReference type="STRING" id="243090.RB10608"/>
<dbReference type="AlphaFoldDB" id="Q7TTE4"/>